<sequence length="375" mass="43434">MPKRICHLLNVYGDKNQLFTSTLIKNLTKKDDKNDYFVYCHAYKQHLQHINFIVSNYKNKLIVVLKFLVLYIQNSNFRSLSNKLTKRENYKWTSLLYCKLDVLHIHHAHAIPIEVLKFLSAKKVKIVFTLRGKDLAVNTHDLCKREELKEKLVLADTIHCISDFLKDRLFSLYGLTSKVIYRGIENPDAFNIKVSNEKENEIKAISVGRLVWEKGHVFLLESICRLKERGYIIKLDIYGEGYLETFLKFRVNQLGIENLVSFKGYLDNSELKTVYKTYNIAIQSSISEALSNGLIDFMVHNLPCVISNVGGMSEIITNEKNGIVFNVAKMEQLDEAILKALDLDFKELMLHNNKVKGKFSVDTEVEELLKLYKQV</sequence>
<evidence type="ECO:0000259" key="2">
    <source>
        <dbReference type="Pfam" id="PF13439"/>
    </source>
</evidence>
<organism evidence="3 4">
    <name type="scientific">Aestuariibaculum marinum</name>
    <dbReference type="NCBI Taxonomy" id="2683592"/>
    <lineage>
        <taxon>Bacteria</taxon>
        <taxon>Pseudomonadati</taxon>
        <taxon>Bacteroidota</taxon>
        <taxon>Flavobacteriia</taxon>
        <taxon>Flavobacteriales</taxon>
        <taxon>Flavobacteriaceae</taxon>
    </lineage>
</organism>
<protein>
    <submittedName>
        <fullName evidence="3">Glycosyltransferase family 4 protein</fullName>
    </submittedName>
</protein>
<dbReference type="PANTHER" id="PTHR45947">
    <property type="entry name" value="SULFOQUINOVOSYL TRANSFERASE SQD2"/>
    <property type="match status" value="1"/>
</dbReference>
<evidence type="ECO:0000313" key="4">
    <source>
        <dbReference type="Proteomes" id="UP000621516"/>
    </source>
</evidence>
<dbReference type="InterPro" id="IPR001296">
    <property type="entry name" value="Glyco_trans_1"/>
</dbReference>
<keyword evidence="4" id="KW-1185">Reference proteome</keyword>
<dbReference type="CDD" id="cd03801">
    <property type="entry name" value="GT4_PimA-like"/>
    <property type="match status" value="1"/>
</dbReference>
<reference evidence="3 4" key="1">
    <citation type="journal article" date="2018" name="J. Microbiol.">
        <title>Aestuariibaculum marinum sp. nov., a marine bacterium isolated from seawater in South Korea.</title>
        <authorList>
            <person name="Choi J."/>
            <person name="Lee D."/>
            <person name="Jang J.H."/>
            <person name="Cha S."/>
            <person name="Seo T."/>
        </authorList>
    </citation>
    <scope>NUCLEOTIDE SEQUENCE [LARGE SCALE GENOMIC DNA]</scope>
    <source>
        <strain evidence="3 4">IP7</strain>
    </source>
</reference>
<feature type="domain" description="Glycosyl transferase family 1" evidence="1">
    <location>
        <begin position="191"/>
        <end position="344"/>
    </location>
</feature>
<dbReference type="Pfam" id="PF00534">
    <property type="entry name" value="Glycos_transf_1"/>
    <property type="match status" value="1"/>
</dbReference>
<dbReference type="RefSeq" id="WP_188223187.1">
    <property type="nucleotide sequence ID" value="NZ_JACVXD010000003.1"/>
</dbReference>
<dbReference type="GO" id="GO:0016757">
    <property type="term" value="F:glycosyltransferase activity"/>
    <property type="evidence" value="ECO:0007669"/>
    <property type="project" value="InterPro"/>
</dbReference>
<gene>
    <name evidence="3" type="ORF">ICJ85_07540</name>
</gene>
<name>A0A8J6U9B9_9FLAO</name>
<evidence type="ECO:0000259" key="1">
    <source>
        <dbReference type="Pfam" id="PF00534"/>
    </source>
</evidence>
<feature type="domain" description="Glycosyltransferase subfamily 4-like N-terminal" evidence="2">
    <location>
        <begin position="36"/>
        <end position="184"/>
    </location>
</feature>
<dbReference type="AlphaFoldDB" id="A0A8J6U9B9"/>
<dbReference type="Gene3D" id="3.40.50.2000">
    <property type="entry name" value="Glycogen Phosphorylase B"/>
    <property type="match status" value="2"/>
</dbReference>
<proteinExistence type="predicted"/>
<dbReference type="Pfam" id="PF13439">
    <property type="entry name" value="Glyco_transf_4"/>
    <property type="match status" value="1"/>
</dbReference>
<accession>A0A8J6U9B9</accession>
<dbReference type="InterPro" id="IPR028098">
    <property type="entry name" value="Glyco_trans_4-like_N"/>
</dbReference>
<dbReference type="PANTHER" id="PTHR45947:SF3">
    <property type="entry name" value="SULFOQUINOVOSYL TRANSFERASE SQD2"/>
    <property type="match status" value="1"/>
</dbReference>
<dbReference type="Proteomes" id="UP000621516">
    <property type="component" value="Unassembled WGS sequence"/>
</dbReference>
<dbReference type="SUPFAM" id="SSF53756">
    <property type="entry name" value="UDP-Glycosyltransferase/glycogen phosphorylase"/>
    <property type="match status" value="1"/>
</dbReference>
<evidence type="ECO:0000313" key="3">
    <source>
        <dbReference type="EMBL" id="MBD0823871.1"/>
    </source>
</evidence>
<dbReference type="EMBL" id="JACVXD010000003">
    <property type="protein sequence ID" value="MBD0823871.1"/>
    <property type="molecule type" value="Genomic_DNA"/>
</dbReference>
<dbReference type="InterPro" id="IPR050194">
    <property type="entry name" value="Glycosyltransferase_grp1"/>
</dbReference>
<comment type="caution">
    <text evidence="3">The sequence shown here is derived from an EMBL/GenBank/DDBJ whole genome shotgun (WGS) entry which is preliminary data.</text>
</comment>